<feature type="domain" description="Amidase" evidence="2">
    <location>
        <begin position="31"/>
        <end position="373"/>
    </location>
</feature>
<evidence type="ECO:0000313" key="3">
    <source>
        <dbReference type="EMBL" id="MBY8823696.1"/>
    </source>
</evidence>
<keyword evidence="4" id="KW-1185">Reference proteome</keyword>
<evidence type="ECO:0000256" key="1">
    <source>
        <dbReference type="ARBA" id="ARBA00009199"/>
    </source>
</evidence>
<organism evidence="3 4">
    <name type="scientific">Sphingomonas colocasiae</name>
    <dbReference type="NCBI Taxonomy" id="1848973"/>
    <lineage>
        <taxon>Bacteria</taxon>
        <taxon>Pseudomonadati</taxon>
        <taxon>Pseudomonadota</taxon>
        <taxon>Alphaproteobacteria</taxon>
        <taxon>Sphingomonadales</taxon>
        <taxon>Sphingomonadaceae</taxon>
        <taxon>Sphingomonas</taxon>
    </lineage>
</organism>
<dbReference type="SUPFAM" id="SSF75304">
    <property type="entry name" value="Amidase signature (AS) enzymes"/>
    <property type="match status" value="1"/>
</dbReference>
<sequence>MGENGATADAILVQSFVLDGPAARGGDTPRVAIKDSIDIAGLPTRGGSRLFADAPPARDHADVVRALLDAGCRIVGKANMHELAYGVTGINGWTGTPLNPRWPDRIPGGSSSGSAAAVAAGLCDFALGTDTGGSIRVPAACCGVYGLKPSFGRISRRGVMPAESSLDCVGPFARDLATIERAMAMLDPGFAVDALDAPPRLGWVAVDADAEVKRAVDGRLAASGCAIVPVALPGMAAAFDAGLTIIAAETFAAYGMFADADGLGADIRERLRAAGRITPDQLGAAGQVRAAFAAEVDAVLAQVDALVLPTMPGFPPTLAEATDPRAAIGGLTGFVRPFNLSGHPALTMPVMAANGLPAGIQLVGRRGGDAALCAAARWLEIPGGEEDE</sequence>
<comment type="caution">
    <text evidence="3">The sequence shown here is derived from an EMBL/GenBank/DDBJ whole genome shotgun (WGS) entry which is preliminary data.</text>
</comment>
<reference evidence="3 4" key="1">
    <citation type="submission" date="2021-08" db="EMBL/GenBank/DDBJ databases">
        <authorList>
            <person name="Tuo L."/>
        </authorList>
    </citation>
    <scope>NUCLEOTIDE SEQUENCE [LARGE SCALE GENOMIC DNA]</scope>
    <source>
        <strain evidence="3 4">JCM 31229</strain>
    </source>
</reference>
<dbReference type="Proteomes" id="UP000706039">
    <property type="component" value="Unassembled WGS sequence"/>
</dbReference>
<dbReference type="PANTHER" id="PTHR11895:SF7">
    <property type="entry name" value="GLUTAMYL-TRNA(GLN) AMIDOTRANSFERASE SUBUNIT A, MITOCHONDRIAL"/>
    <property type="match status" value="1"/>
</dbReference>
<gene>
    <name evidence="3" type="ORF">K7G82_15430</name>
</gene>
<dbReference type="InterPro" id="IPR036928">
    <property type="entry name" value="AS_sf"/>
</dbReference>
<proteinExistence type="inferred from homology"/>
<dbReference type="PROSITE" id="PS00571">
    <property type="entry name" value="AMIDASES"/>
    <property type="match status" value="1"/>
</dbReference>
<dbReference type="Gene3D" id="3.90.1300.10">
    <property type="entry name" value="Amidase signature (AS) domain"/>
    <property type="match status" value="1"/>
</dbReference>
<name>A0ABS7PR88_9SPHN</name>
<evidence type="ECO:0000313" key="4">
    <source>
        <dbReference type="Proteomes" id="UP000706039"/>
    </source>
</evidence>
<dbReference type="Pfam" id="PF01425">
    <property type="entry name" value="Amidase"/>
    <property type="match status" value="1"/>
</dbReference>
<dbReference type="PANTHER" id="PTHR11895">
    <property type="entry name" value="TRANSAMIDASE"/>
    <property type="match status" value="1"/>
</dbReference>
<dbReference type="EMBL" id="JAINVV010000007">
    <property type="protein sequence ID" value="MBY8823696.1"/>
    <property type="molecule type" value="Genomic_DNA"/>
</dbReference>
<dbReference type="InterPro" id="IPR000120">
    <property type="entry name" value="Amidase"/>
</dbReference>
<accession>A0ABS7PR88</accession>
<comment type="similarity">
    <text evidence="1">Belongs to the amidase family.</text>
</comment>
<evidence type="ECO:0000259" key="2">
    <source>
        <dbReference type="Pfam" id="PF01425"/>
    </source>
</evidence>
<dbReference type="InterPro" id="IPR023631">
    <property type="entry name" value="Amidase_dom"/>
</dbReference>
<dbReference type="InterPro" id="IPR020556">
    <property type="entry name" value="Amidase_CS"/>
</dbReference>
<protein>
    <submittedName>
        <fullName evidence="3">Amidase</fullName>
    </submittedName>
</protein>